<feature type="signal peptide" evidence="1">
    <location>
        <begin position="1"/>
        <end position="20"/>
    </location>
</feature>
<evidence type="ECO:0000256" key="1">
    <source>
        <dbReference type="SAM" id="SignalP"/>
    </source>
</evidence>
<keyword evidence="1" id="KW-0732">Signal</keyword>
<dbReference type="PROSITE" id="PS51257">
    <property type="entry name" value="PROKAR_LIPOPROTEIN"/>
    <property type="match status" value="1"/>
</dbReference>
<sequence length="111" mass="12275">MTRALLILATLLASFGCIRAEDADPEHDAWTREKCRRYERAWHQISGFIGLEGVSQDFIRGNEKFIADGCSSGADVCPHSPREIELANALTVAAMNFGTAGSFLPFICRQR</sequence>
<evidence type="ECO:0008006" key="4">
    <source>
        <dbReference type="Google" id="ProtNLM"/>
    </source>
</evidence>
<comment type="caution">
    <text evidence="2">The sequence shown here is derived from an EMBL/GenBank/DDBJ whole genome shotgun (WGS) entry which is preliminary data.</text>
</comment>
<evidence type="ECO:0000313" key="3">
    <source>
        <dbReference type="Proteomes" id="UP001589692"/>
    </source>
</evidence>
<keyword evidence="3" id="KW-1185">Reference proteome</keyword>
<proteinExistence type="predicted"/>
<dbReference type="EMBL" id="JBHMAA010000013">
    <property type="protein sequence ID" value="MFB9949534.1"/>
    <property type="molecule type" value="Genomic_DNA"/>
</dbReference>
<gene>
    <name evidence="2" type="ORF">ACFFP0_11780</name>
</gene>
<feature type="chain" id="PRO_5045258038" description="Lipoprotein" evidence="1">
    <location>
        <begin position="21"/>
        <end position="111"/>
    </location>
</feature>
<evidence type="ECO:0000313" key="2">
    <source>
        <dbReference type="EMBL" id="MFB9949534.1"/>
    </source>
</evidence>
<dbReference type="Proteomes" id="UP001589692">
    <property type="component" value="Unassembled WGS sequence"/>
</dbReference>
<organism evidence="2 3">
    <name type="scientific">Rhizobium puerariae</name>
    <dbReference type="NCBI Taxonomy" id="1585791"/>
    <lineage>
        <taxon>Bacteria</taxon>
        <taxon>Pseudomonadati</taxon>
        <taxon>Pseudomonadota</taxon>
        <taxon>Alphaproteobacteria</taxon>
        <taxon>Hyphomicrobiales</taxon>
        <taxon>Rhizobiaceae</taxon>
        <taxon>Rhizobium/Agrobacterium group</taxon>
        <taxon>Rhizobium</taxon>
    </lineage>
</organism>
<protein>
    <recommendedName>
        <fullName evidence="4">Lipoprotein</fullName>
    </recommendedName>
</protein>
<reference evidence="2 3" key="1">
    <citation type="submission" date="2024-09" db="EMBL/GenBank/DDBJ databases">
        <authorList>
            <person name="Sun Q."/>
            <person name="Mori K."/>
        </authorList>
    </citation>
    <scope>NUCLEOTIDE SEQUENCE [LARGE SCALE GENOMIC DNA]</scope>
    <source>
        <strain evidence="2 3">TBRC 4938</strain>
    </source>
</reference>
<name>A0ABV6AFX6_9HYPH</name>
<accession>A0ABV6AFX6</accession>
<dbReference type="RefSeq" id="WP_377260617.1">
    <property type="nucleotide sequence ID" value="NZ_JBHMAA010000013.1"/>
</dbReference>